<dbReference type="AlphaFoldDB" id="A0A7Z1AFV8"/>
<organism evidence="1 2">
    <name type="scientific">Candidatus Thiodiazotropha endolucinida</name>
    <dbReference type="NCBI Taxonomy" id="1655433"/>
    <lineage>
        <taxon>Bacteria</taxon>
        <taxon>Pseudomonadati</taxon>
        <taxon>Pseudomonadota</taxon>
        <taxon>Gammaproteobacteria</taxon>
        <taxon>Chromatiales</taxon>
        <taxon>Sedimenticolaceae</taxon>
        <taxon>Candidatus Thiodiazotropha</taxon>
    </lineage>
</organism>
<accession>A0A7Z1AFV8</accession>
<protein>
    <submittedName>
        <fullName evidence="1">Uncharacterized protein</fullName>
    </submittedName>
</protein>
<dbReference type="EMBL" id="MARB01000006">
    <property type="protein sequence ID" value="ODJ88480.1"/>
    <property type="molecule type" value="Genomic_DNA"/>
</dbReference>
<keyword evidence="2" id="KW-1185">Reference proteome</keyword>
<gene>
    <name evidence="1" type="ORF">CODIS_14900</name>
</gene>
<dbReference type="PROSITE" id="PS51257">
    <property type="entry name" value="PROKAR_LIPOPROTEIN"/>
    <property type="match status" value="1"/>
</dbReference>
<dbReference type="Proteomes" id="UP000094769">
    <property type="component" value="Unassembled WGS sequence"/>
</dbReference>
<evidence type="ECO:0000313" key="1">
    <source>
        <dbReference type="EMBL" id="ODJ88480.1"/>
    </source>
</evidence>
<evidence type="ECO:0000313" key="2">
    <source>
        <dbReference type="Proteomes" id="UP000094769"/>
    </source>
</evidence>
<sequence length="35" mass="3747">MDVLFSKPVVGLMLMALGCWASIAQEGAVERVPAR</sequence>
<comment type="caution">
    <text evidence="1">The sequence shown here is derived from an EMBL/GenBank/DDBJ whole genome shotgun (WGS) entry which is preliminary data.</text>
</comment>
<name>A0A7Z1AFV8_9GAMM</name>
<reference evidence="1 2" key="1">
    <citation type="submission" date="2016-06" db="EMBL/GenBank/DDBJ databases">
        <title>Genome sequence of endosymbiont of Candidatus Endolucinida thiodiazotropha.</title>
        <authorList>
            <person name="Poehlein A."/>
            <person name="Koenig S."/>
            <person name="Heiden S.E."/>
            <person name="Thuermer A."/>
            <person name="Voget S."/>
            <person name="Daniel R."/>
            <person name="Markert S."/>
            <person name="Gros O."/>
            <person name="Schweder T."/>
        </authorList>
    </citation>
    <scope>NUCLEOTIDE SEQUENCE [LARGE SCALE GENOMIC DNA]</scope>
    <source>
        <strain evidence="1 2">COS</strain>
    </source>
</reference>
<proteinExistence type="predicted"/>